<comment type="caution">
    <text evidence="1">The sequence shown here is derived from an EMBL/GenBank/DDBJ whole genome shotgun (WGS) entry which is preliminary data.</text>
</comment>
<protein>
    <submittedName>
        <fullName evidence="1">Uncharacterized protein</fullName>
    </submittedName>
</protein>
<evidence type="ECO:0000313" key="1">
    <source>
        <dbReference type="EMBL" id="GAH03325.1"/>
    </source>
</evidence>
<organism evidence="1">
    <name type="scientific">marine sediment metagenome</name>
    <dbReference type="NCBI Taxonomy" id="412755"/>
    <lineage>
        <taxon>unclassified sequences</taxon>
        <taxon>metagenomes</taxon>
        <taxon>ecological metagenomes</taxon>
    </lineage>
</organism>
<name>X1D4X6_9ZZZZ</name>
<accession>X1D4X6</accession>
<gene>
    <name evidence="1" type="ORF">S01H4_37869</name>
</gene>
<dbReference type="EMBL" id="BART01020373">
    <property type="protein sequence ID" value="GAH03325.1"/>
    <property type="molecule type" value="Genomic_DNA"/>
</dbReference>
<proteinExistence type="predicted"/>
<sequence length="62" mass="7256">TRLHFKTGDFAGFVNDIDFKHMFHKIAFEDQGDKLTEIQKYLEAVIAKSSAKKSKKKRKKKK</sequence>
<reference evidence="1" key="1">
    <citation type="journal article" date="2014" name="Front. Microbiol.">
        <title>High frequency of phylogenetically diverse reductive dehalogenase-homologous genes in deep subseafloor sedimentary metagenomes.</title>
        <authorList>
            <person name="Kawai M."/>
            <person name="Futagami T."/>
            <person name="Toyoda A."/>
            <person name="Takaki Y."/>
            <person name="Nishi S."/>
            <person name="Hori S."/>
            <person name="Arai W."/>
            <person name="Tsubouchi T."/>
            <person name="Morono Y."/>
            <person name="Uchiyama I."/>
            <person name="Ito T."/>
            <person name="Fujiyama A."/>
            <person name="Inagaki F."/>
            <person name="Takami H."/>
        </authorList>
    </citation>
    <scope>NUCLEOTIDE SEQUENCE</scope>
    <source>
        <strain evidence="1">Expedition CK06-06</strain>
    </source>
</reference>
<feature type="non-terminal residue" evidence="1">
    <location>
        <position position="1"/>
    </location>
</feature>
<dbReference type="AlphaFoldDB" id="X1D4X6"/>